<protein>
    <recommendedName>
        <fullName evidence="4">Beta-galactosidase</fullName>
        <ecNumber evidence="4">3.2.1.23</ecNumber>
    </recommendedName>
</protein>
<organism evidence="9 10">
    <name type="scientific">Pelomonas parva</name>
    <dbReference type="NCBI Taxonomy" id="3299032"/>
    <lineage>
        <taxon>Bacteria</taxon>
        <taxon>Pseudomonadati</taxon>
        <taxon>Pseudomonadota</taxon>
        <taxon>Betaproteobacteria</taxon>
        <taxon>Burkholderiales</taxon>
        <taxon>Sphaerotilaceae</taxon>
        <taxon>Roseateles</taxon>
    </lineage>
</organism>
<dbReference type="SUPFAM" id="SSF49785">
    <property type="entry name" value="Galactose-binding domain-like"/>
    <property type="match status" value="2"/>
</dbReference>
<dbReference type="InterPro" id="IPR026283">
    <property type="entry name" value="B-gal_1-like"/>
</dbReference>
<accession>A0ABW7EVH6</accession>
<dbReference type="InterPro" id="IPR048913">
    <property type="entry name" value="BetaGal_gal-bd"/>
</dbReference>
<dbReference type="Pfam" id="PF21317">
    <property type="entry name" value="BetaGal_ABD_1"/>
    <property type="match status" value="1"/>
</dbReference>
<dbReference type="Pfam" id="PF21467">
    <property type="entry name" value="BetaGal_gal-bd"/>
    <property type="match status" value="1"/>
</dbReference>
<sequence>MTPSPMSTFTVVDNDFHLDARPHRLLSGALHYFRVLPEQWEDRLLKLKAMGLNCVETYVAWNLHEPRPGEFDFSGGLDLPAFVRLAGSLGLHVIVRPGPYICAEWEFGGLPAWLLADPEMALRCVYQPYLDAVERFLDALLPPLLPLQVGQGGPIIAMQVENEYGSYGSDQAYLRWLEQALLERGVSTLLFTSDGATDFMLTHGTVPNVLKTANFGSRAKAEFAKLREYQPTGPLMCMEFWCGWFDHWGEPQHLRSAADAAQALDEVLAAGASVNVFMFHGGTSFGFMNGANTDLETGAYQPTVGSYDYDAPLSEDGQPTAKFHAFRDVIGKYVDLPPLHLPPPAPRFESGPLLLDESQPLLAALALLSSPRQTPVPRSMESLGQDYGFVLYRTQLKHPPGPTTLHLDQLHDRAQVFVNGVEVGTLERNRPLSLPLTLPPGPVTLDILVENLGRVNYGPKLLDRKGLLGLVRLGTHTVLHGWQSWPLPLDDLSRLDFAPHPEAAGPTFFRGRFDVAQPGDCFLSLPEGAKGVVWLNGFNLGRFWERGPQTALYVPAPLLKAGRNELTVLELHPRGACRVRFTARRPAMGLRA</sequence>
<feature type="domain" description="Beta-galactosidase 1-like first all-beta" evidence="7">
    <location>
        <begin position="377"/>
        <end position="487"/>
    </location>
</feature>
<comment type="caution">
    <text evidence="9">The sequence shown here is derived from an EMBL/GenBank/DDBJ whole genome shotgun (WGS) entry which is preliminary data.</text>
</comment>
<dbReference type="PRINTS" id="PR00742">
    <property type="entry name" value="GLHYDRLASE35"/>
</dbReference>
<gene>
    <name evidence="9" type="ORF">ACG00Y_00450</name>
</gene>
<reference evidence="9 10" key="1">
    <citation type="submission" date="2024-08" db="EMBL/GenBank/DDBJ databases">
        <authorList>
            <person name="Lu H."/>
        </authorList>
    </citation>
    <scope>NUCLEOTIDE SEQUENCE [LARGE SCALE GENOMIC DNA]</scope>
    <source>
        <strain evidence="9 10">LYH14W</strain>
    </source>
</reference>
<dbReference type="Pfam" id="PF01301">
    <property type="entry name" value="Glyco_hydro_35"/>
    <property type="match status" value="1"/>
</dbReference>
<keyword evidence="10" id="KW-1185">Reference proteome</keyword>
<dbReference type="Proteomes" id="UP001606210">
    <property type="component" value="Unassembled WGS sequence"/>
</dbReference>
<dbReference type="PANTHER" id="PTHR23421">
    <property type="entry name" value="BETA-GALACTOSIDASE RELATED"/>
    <property type="match status" value="1"/>
</dbReference>
<dbReference type="InterPro" id="IPR017853">
    <property type="entry name" value="GH"/>
</dbReference>
<dbReference type="SUPFAM" id="SSF51445">
    <property type="entry name" value="(Trans)glycosidases"/>
    <property type="match status" value="1"/>
</dbReference>
<evidence type="ECO:0000313" key="10">
    <source>
        <dbReference type="Proteomes" id="UP001606210"/>
    </source>
</evidence>
<dbReference type="InterPro" id="IPR008979">
    <property type="entry name" value="Galactose-bd-like_sf"/>
</dbReference>
<dbReference type="Gene3D" id="3.20.20.80">
    <property type="entry name" value="Glycosidases"/>
    <property type="match status" value="1"/>
</dbReference>
<dbReference type="InterPro" id="IPR031330">
    <property type="entry name" value="Gly_Hdrlase_35_cat"/>
</dbReference>
<dbReference type="PIRSF" id="PIRSF006336">
    <property type="entry name" value="B-gal"/>
    <property type="match status" value="1"/>
</dbReference>
<evidence type="ECO:0000256" key="2">
    <source>
        <dbReference type="ARBA" id="ARBA00022801"/>
    </source>
</evidence>
<dbReference type="Gene3D" id="2.60.120.260">
    <property type="entry name" value="Galactose-binding domain-like"/>
    <property type="match status" value="2"/>
</dbReference>
<comment type="similarity">
    <text evidence="1 5">Belongs to the glycosyl hydrolase 35 family.</text>
</comment>
<dbReference type="InterPro" id="IPR001944">
    <property type="entry name" value="Glycoside_Hdrlase_35"/>
</dbReference>
<keyword evidence="3 4" id="KW-0326">Glycosidase</keyword>
<evidence type="ECO:0000259" key="7">
    <source>
        <dbReference type="Pfam" id="PF21317"/>
    </source>
</evidence>
<comment type="catalytic activity">
    <reaction evidence="4">
        <text>Hydrolysis of terminal non-reducing beta-D-galactose residues in beta-D-galactosides.</text>
        <dbReference type="EC" id="3.2.1.23"/>
    </reaction>
</comment>
<feature type="domain" description="Beta-galactosidase galactose-binding" evidence="8">
    <location>
        <begin position="506"/>
        <end position="564"/>
    </location>
</feature>
<evidence type="ECO:0000256" key="1">
    <source>
        <dbReference type="ARBA" id="ARBA00009809"/>
    </source>
</evidence>
<dbReference type="PROSITE" id="PS01182">
    <property type="entry name" value="GLYCOSYL_HYDROL_F35"/>
    <property type="match status" value="1"/>
</dbReference>
<evidence type="ECO:0000259" key="8">
    <source>
        <dbReference type="Pfam" id="PF21467"/>
    </source>
</evidence>
<dbReference type="EMBL" id="JBIGHV010000001">
    <property type="protein sequence ID" value="MFG6428359.1"/>
    <property type="molecule type" value="Genomic_DNA"/>
</dbReference>
<evidence type="ECO:0000256" key="3">
    <source>
        <dbReference type="ARBA" id="ARBA00023295"/>
    </source>
</evidence>
<evidence type="ECO:0000256" key="5">
    <source>
        <dbReference type="RuleBase" id="RU003679"/>
    </source>
</evidence>
<evidence type="ECO:0000256" key="4">
    <source>
        <dbReference type="RuleBase" id="RU000675"/>
    </source>
</evidence>
<feature type="domain" description="Glycoside hydrolase 35 catalytic" evidence="6">
    <location>
        <begin position="16"/>
        <end position="332"/>
    </location>
</feature>
<evidence type="ECO:0000259" key="6">
    <source>
        <dbReference type="Pfam" id="PF01301"/>
    </source>
</evidence>
<dbReference type="EC" id="3.2.1.23" evidence="4"/>
<evidence type="ECO:0000313" key="9">
    <source>
        <dbReference type="EMBL" id="MFG6428359.1"/>
    </source>
</evidence>
<keyword evidence="2 4" id="KW-0378">Hydrolase</keyword>
<dbReference type="GO" id="GO:0016798">
    <property type="term" value="F:hydrolase activity, acting on glycosyl bonds"/>
    <property type="evidence" value="ECO:0007669"/>
    <property type="project" value="UniProtKB-KW"/>
</dbReference>
<name>A0ABW7EVH6_9BURK</name>
<dbReference type="RefSeq" id="WP_394475291.1">
    <property type="nucleotide sequence ID" value="NZ_JBIGHV010000001.1"/>
</dbReference>
<dbReference type="InterPro" id="IPR048912">
    <property type="entry name" value="BetaGal1-like_ABD1"/>
</dbReference>
<proteinExistence type="inferred from homology"/>
<dbReference type="InterPro" id="IPR019801">
    <property type="entry name" value="Glyco_hydro_35_CS"/>
</dbReference>